<dbReference type="Proteomes" id="UP000886886">
    <property type="component" value="Unassembled WGS sequence"/>
</dbReference>
<comment type="caution">
    <text evidence="1">The sequence shown here is derived from an EMBL/GenBank/DDBJ whole genome shotgun (WGS) entry which is preliminary data.</text>
</comment>
<evidence type="ECO:0000313" key="2">
    <source>
        <dbReference type="Proteomes" id="UP000886886"/>
    </source>
</evidence>
<reference evidence="1" key="2">
    <citation type="journal article" date="2021" name="PeerJ">
        <title>Extensive microbial diversity within the chicken gut microbiome revealed by metagenomics and culture.</title>
        <authorList>
            <person name="Gilroy R."/>
            <person name="Ravi A."/>
            <person name="Getino M."/>
            <person name="Pursley I."/>
            <person name="Horton D.L."/>
            <person name="Alikhan N.F."/>
            <person name="Baker D."/>
            <person name="Gharbi K."/>
            <person name="Hall N."/>
            <person name="Watson M."/>
            <person name="Adriaenssens E.M."/>
            <person name="Foster-Nyarko E."/>
            <person name="Jarju S."/>
            <person name="Secka A."/>
            <person name="Antonio M."/>
            <person name="Oren A."/>
            <person name="Chaudhuri R.R."/>
            <person name="La Ragione R."/>
            <person name="Hildebrand F."/>
            <person name="Pallen M.J."/>
        </authorList>
    </citation>
    <scope>NUCLEOTIDE SEQUENCE</scope>
    <source>
        <strain evidence="1">ChiSjej3B21-11622</strain>
    </source>
</reference>
<organism evidence="1 2">
    <name type="scientific">Candidatus Limivivens merdigallinarum</name>
    <dbReference type="NCBI Taxonomy" id="2840859"/>
    <lineage>
        <taxon>Bacteria</taxon>
        <taxon>Bacillati</taxon>
        <taxon>Bacillota</taxon>
        <taxon>Clostridia</taxon>
        <taxon>Lachnospirales</taxon>
        <taxon>Lachnospiraceae</taxon>
        <taxon>Lachnospiraceae incertae sedis</taxon>
        <taxon>Candidatus Limivivens</taxon>
    </lineage>
</organism>
<accession>A0A9D1D1E7</accession>
<name>A0A9D1D1E7_9FIRM</name>
<evidence type="ECO:0000313" key="1">
    <source>
        <dbReference type="EMBL" id="HIQ96528.1"/>
    </source>
</evidence>
<dbReference type="AlphaFoldDB" id="A0A9D1D1E7"/>
<dbReference type="PANTHER" id="PTHR34351">
    <property type="entry name" value="SLR1927 PROTEIN-RELATED"/>
    <property type="match status" value="1"/>
</dbReference>
<dbReference type="PANTHER" id="PTHR34351:SF1">
    <property type="entry name" value="SLR1927 PROTEIN"/>
    <property type="match status" value="1"/>
</dbReference>
<dbReference type="EMBL" id="DVFT01000123">
    <property type="protein sequence ID" value="HIQ96528.1"/>
    <property type="molecule type" value="Genomic_DNA"/>
</dbReference>
<gene>
    <name evidence="1" type="ORF">IAB26_08195</name>
</gene>
<protein>
    <submittedName>
        <fullName evidence="1">DUF58 domain-containing protein</fullName>
    </submittedName>
</protein>
<sequence>MKLLFVLLLVFGAAALAEKLYGILWSRRLCAAVSFQPEPAVEGETAVLLETIENRKRLPLAALKVEFPVEHGLGLGEEENASRSDKQYKRDVFSVGGFQKISREIPFLCRRRGYYQIDRLDLCAEGLWMKETYYLEKKQDTYLYVYPRKIPSGRLKLPMHEMGGLLEQQRGIVEDPLTFAGIRDYDTTDPMSRINWKASARQGRLMVNQSFFSCSMKVTCFLDVENLTIWNHREVHEESIRLAASMLGELIRQGISVELLSNGVDCLSGERVRIPDGSGRGQTEKLNRSLSRLRLDEKLRLMPIRELVEAEEKRLSVSERLILLITENRSRELEGTIERLAGRGTQALWVGVAYRNETWEGPKAKRVSYVKWEVEHEG</sequence>
<reference evidence="1" key="1">
    <citation type="submission" date="2020-10" db="EMBL/GenBank/DDBJ databases">
        <authorList>
            <person name="Gilroy R."/>
        </authorList>
    </citation>
    <scope>NUCLEOTIDE SEQUENCE</scope>
    <source>
        <strain evidence="1">ChiSjej3B21-11622</strain>
    </source>
</reference>
<proteinExistence type="predicted"/>